<accession>A0A1S2M494</accession>
<evidence type="ECO:0000256" key="1">
    <source>
        <dbReference type="SAM" id="Phobius"/>
    </source>
</evidence>
<dbReference type="STRING" id="472963.BKP45_10685"/>
<dbReference type="RefSeq" id="WP_071389678.1">
    <property type="nucleotide sequence ID" value="NZ_MLQS01000017.1"/>
</dbReference>
<evidence type="ECO:0000313" key="3">
    <source>
        <dbReference type="EMBL" id="OIJ19539.1"/>
    </source>
</evidence>
<evidence type="ECO:0000313" key="2">
    <source>
        <dbReference type="EMBL" id="OIJ18060.1"/>
    </source>
</evidence>
<dbReference type="EMBL" id="MLQS01000017">
    <property type="protein sequence ID" value="OIJ19539.1"/>
    <property type="molecule type" value="Genomic_DNA"/>
</dbReference>
<keyword evidence="1" id="KW-1133">Transmembrane helix</keyword>
<keyword evidence="1" id="KW-0472">Membrane</keyword>
<dbReference type="Proteomes" id="UP000180057">
    <property type="component" value="Unassembled WGS sequence"/>
</dbReference>
<protein>
    <submittedName>
        <fullName evidence="3">Uncharacterized protein</fullName>
    </submittedName>
</protein>
<reference evidence="3 4" key="1">
    <citation type="submission" date="2016-10" db="EMBL/GenBank/DDBJ databases">
        <title>Draft genome sequences of four alkaliphilic bacteria belonging to the Anaerobacillus genus.</title>
        <authorList>
            <person name="Bassil N.M."/>
            <person name="Lloyd J.R."/>
        </authorList>
    </citation>
    <scope>NUCLEOTIDE SEQUENCE [LARGE SCALE GENOMIC DNA]</scope>
    <source>
        <strain evidence="3 4">DSM 22531</strain>
    </source>
</reference>
<feature type="transmembrane region" description="Helical" evidence="1">
    <location>
        <begin position="39"/>
        <end position="60"/>
    </location>
</feature>
<dbReference type="EMBL" id="MLQS01000030">
    <property type="protein sequence ID" value="OIJ18060.1"/>
    <property type="molecule type" value="Genomic_DNA"/>
</dbReference>
<name>A0A1S2M494_9BACI</name>
<proteinExistence type="predicted"/>
<feature type="transmembrane region" description="Helical" evidence="1">
    <location>
        <begin position="13"/>
        <end position="32"/>
    </location>
</feature>
<dbReference type="AlphaFoldDB" id="A0A1S2M494"/>
<gene>
    <name evidence="3" type="ORF">BKP45_10685</name>
    <name evidence="2" type="ORF">BKP45_16400</name>
</gene>
<evidence type="ECO:0000313" key="4">
    <source>
        <dbReference type="Proteomes" id="UP000180057"/>
    </source>
</evidence>
<sequence>MLAQYLWSRSGEILIRLIINISVVLGFFFIIGKLFNKEFFYGSIAIGVVISFSIIEIFTYKKWLRENTE</sequence>
<comment type="caution">
    <text evidence="3">The sequence shown here is derived from an EMBL/GenBank/DDBJ whole genome shotgun (WGS) entry which is preliminary data.</text>
</comment>
<organism evidence="3 4">
    <name type="scientific">Anaerobacillus alkalidiazotrophicus</name>
    <dbReference type="NCBI Taxonomy" id="472963"/>
    <lineage>
        <taxon>Bacteria</taxon>
        <taxon>Bacillati</taxon>
        <taxon>Bacillota</taxon>
        <taxon>Bacilli</taxon>
        <taxon>Bacillales</taxon>
        <taxon>Bacillaceae</taxon>
        <taxon>Anaerobacillus</taxon>
    </lineage>
</organism>
<keyword evidence="1" id="KW-0812">Transmembrane</keyword>
<keyword evidence="4" id="KW-1185">Reference proteome</keyword>